<dbReference type="AlphaFoldDB" id="A0A1M6B2U8"/>
<evidence type="ECO:0008006" key="3">
    <source>
        <dbReference type="Google" id="ProtNLM"/>
    </source>
</evidence>
<sequence length="196" mass="23101">MGKKYLYVVLTRPNTIISKIIRFIKKDEYTHAAISLDKDLEEMYSFGRKHTFNPFIGKFKKEHLNKGIYRLCRKLPGIILEIEVSEEQYAKAKALIEHFIVHDSYYKYNYRGLIDSILNKEACYHNRFLCSEFVYHVLKESGIVNLGISRNLIRPQNFLALKSNIIYKGDLKEIIETDSLWNIEKLKASIWGIIFE</sequence>
<evidence type="ECO:0000313" key="1">
    <source>
        <dbReference type="EMBL" id="SHI43072.1"/>
    </source>
</evidence>
<dbReference type="InterPro" id="IPR038765">
    <property type="entry name" value="Papain-like_cys_pep_sf"/>
</dbReference>
<reference evidence="1 2" key="1">
    <citation type="submission" date="2016-11" db="EMBL/GenBank/DDBJ databases">
        <authorList>
            <person name="Jaros S."/>
            <person name="Januszkiewicz K."/>
            <person name="Wedrychowicz H."/>
        </authorList>
    </citation>
    <scope>NUCLEOTIDE SEQUENCE [LARGE SCALE GENOMIC DNA]</scope>
    <source>
        <strain evidence="1 2">DSM 19022</strain>
    </source>
</reference>
<dbReference type="EMBL" id="FQZS01000003">
    <property type="protein sequence ID" value="SHI43072.1"/>
    <property type="molecule type" value="Genomic_DNA"/>
</dbReference>
<protein>
    <recommendedName>
        <fullName evidence="3">Permuted papain-like amidase enzyme, YaeF/YiiX, C92 family</fullName>
    </recommendedName>
</protein>
<gene>
    <name evidence="1" type="ORF">SAMN02745176_00243</name>
</gene>
<keyword evidence="2" id="KW-1185">Reference proteome</keyword>
<proteinExistence type="predicted"/>
<dbReference type="Proteomes" id="UP000184442">
    <property type="component" value="Unassembled WGS sequence"/>
</dbReference>
<dbReference type="SUPFAM" id="SSF54001">
    <property type="entry name" value="Cysteine proteinases"/>
    <property type="match status" value="1"/>
</dbReference>
<organism evidence="1 2">
    <name type="scientific">Lutispora thermophila DSM 19022</name>
    <dbReference type="NCBI Taxonomy" id="1122184"/>
    <lineage>
        <taxon>Bacteria</taxon>
        <taxon>Bacillati</taxon>
        <taxon>Bacillota</taxon>
        <taxon>Clostridia</taxon>
        <taxon>Lutisporales</taxon>
        <taxon>Lutisporaceae</taxon>
        <taxon>Lutispora</taxon>
    </lineage>
</organism>
<name>A0A1M6B2U8_9FIRM</name>
<dbReference type="RefSeq" id="WP_073023643.1">
    <property type="nucleotide sequence ID" value="NZ_FQZS01000003.1"/>
</dbReference>
<dbReference type="OrthoDB" id="1645744at2"/>
<dbReference type="STRING" id="1122184.SAMN02745176_00243"/>
<accession>A0A1M6B2U8</accession>
<evidence type="ECO:0000313" key="2">
    <source>
        <dbReference type="Proteomes" id="UP000184442"/>
    </source>
</evidence>
<dbReference type="Gene3D" id="3.90.1720.10">
    <property type="entry name" value="endopeptidase domain like (from Nostoc punctiforme)"/>
    <property type="match status" value="1"/>
</dbReference>